<evidence type="ECO:0000313" key="1">
    <source>
        <dbReference type="EMBL" id="KAK3765572.1"/>
    </source>
</evidence>
<gene>
    <name evidence="1" type="ORF">RRG08_067294</name>
</gene>
<reference evidence="1" key="1">
    <citation type="journal article" date="2023" name="G3 (Bethesda)">
        <title>A reference genome for the long-term kleptoplast-retaining sea slug Elysia crispata morphotype clarki.</title>
        <authorList>
            <person name="Eastman K.E."/>
            <person name="Pendleton A.L."/>
            <person name="Shaikh M.A."/>
            <person name="Suttiyut T."/>
            <person name="Ogas R."/>
            <person name="Tomko P."/>
            <person name="Gavelis G."/>
            <person name="Widhalm J.R."/>
            <person name="Wisecaver J.H."/>
        </authorList>
    </citation>
    <scope>NUCLEOTIDE SEQUENCE</scope>
    <source>
        <strain evidence="1">ECLA1</strain>
    </source>
</reference>
<organism evidence="1 2">
    <name type="scientific">Elysia crispata</name>
    <name type="common">lettuce slug</name>
    <dbReference type="NCBI Taxonomy" id="231223"/>
    <lineage>
        <taxon>Eukaryota</taxon>
        <taxon>Metazoa</taxon>
        <taxon>Spiralia</taxon>
        <taxon>Lophotrochozoa</taxon>
        <taxon>Mollusca</taxon>
        <taxon>Gastropoda</taxon>
        <taxon>Heterobranchia</taxon>
        <taxon>Euthyneura</taxon>
        <taxon>Panpulmonata</taxon>
        <taxon>Sacoglossa</taxon>
        <taxon>Placobranchoidea</taxon>
        <taxon>Plakobranchidae</taxon>
        <taxon>Elysia</taxon>
    </lineage>
</organism>
<comment type="caution">
    <text evidence="1">The sequence shown here is derived from an EMBL/GenBank/DDBJ whole genome shotgun (WGS) entry which is preliminary data.</text>
</comment>
<dbReference type="AlphaFoldDB" id="A0AAE1DCN9"/>
<accession>A0AAE1DCN9</accession>
<name>A0AAE1DCN9_9GAST</name>
<protein>
    <submittedName>
        <fullName evidence="1">Uncharacterized protein</fullName>
    </submittedName>
</protein>
<dbReference type="Proteomes" id="UP001283361">
    <property type="component" value="Unassembled WGS sequence"/>
</dbReference>
<dbReference type="EMBL" id="JAWDGP010004286">
    <property type="protein sequence ID" value="KAK3765572.1"/>
    <property type="molecule type" value="Genomic_DNA"/>
</dbReference>
<proteinExistence type="predicted"/>
<keyword evidence="2" id="KW-1185">Reference proteome</keyword>
<evidence type="ECO:0000313" key="2">
    <source>
        <dbReference type="Proteomes" id="UP001283361"/>
    </source>
</evidence>
<sequence>MSMLYEKLAFSCRCSRSLLELLPRFKHRISTVPLYHGYRTPYNSGSTNRIVQQNLNHGNSSTTSLKSIDLLFSIVFSSRQNTQGFLDDRNEKSQDYLKQFRS</sequence>